<dbReference type="InterPro" id="IPR026881">
    <property type="entry name" value="WYL_dom"/>
</dbReference>
<sequence>MDGKVSTSTRVLGLLIELLGAERPRTKTQLRRLPGYVGLGDAAFESQFQRDKAALREAGVILEIVNAGAESYRVDPASFQSLQASLDATDVALIQLAVSAWQSAGQDLYTIGPKIAASSSAKAEDTPLLPLGLEGAETVAKIVEAIEERKVIGFDYRSESGSFERAVEPWKLIIRGRALYLWGRDLDREDERVFRLSRFRSEVEFLGEAQDAAPMPKDLEDPFSQLMVSPVMALRSGGAQRVRAFLESVHEGDEDGWERAIGEPGEKGEWISRILNEGEDIVLLEPEELREELYQRLVSAAQWGSHA</sequence>
<dbReference type="HOGENOM" id="CLU_041141_3_1_11"/>
<dbReference type="EMBL" id="AQHZ01000023">
    <property type="protein sequence ID" value="ENO17907.1"/>
    <property type="molecule type" value="Genomic_DNA"/>
</dbReference>
<keyword evidence="3" id="KW-1185">Reference proteome</keyword>
<evidence type="ECO:0000313" key="2">
    <source>
        <dbReference type="EMBL" id="ENO17907.1"/>
    </source>
</evidence>
<dbReference type="STRING" id="888050.HMPREF9004_1398"/>
<dbReference type="PANTHER" id="PTHR34580">
    <property type="match status" value="1"/>
</dbReference>
<feature type="domain" description="WYL" evidence="1">
    <location>
        <begin position="137"/>
        <end position="201"/>
    </location>
</feature>
<organism evidence="2 3">
    <name type="scientific">Schaalia cardiffensis F0333</name>
    <dbReference type="NCBI Taxonomy" id="888050"/>
    <lineage>
        <taxon>Bacteria</taxon>
        <taxon>Bacillati</taxon>
        <taxon>Actinomycetota</taxon>
        <taxon>Actinomycetes</taxon>
        <taxon>Actinomycetales</taxon>
        <taxon>Actinomycetaceae</taxon>
        <taxon>Schaalia</taxon>
    </lineage>
</organism>
<dbReference type="AlphaFoldDB" id="N6X393"/>
<proteinExistence type="predicted"/>
<gene>
    <name evidence="2" type="ORF">HMPREF9004_1398</name>
</gene>
<dbReference type="InterPro" id="IPR051534">
    <property type="entry name" value="CBASS_pafABC_assoc_protein"/>
</dbReference>
<name>N6X393_9ACTO</name>
<dbReference type="eggNOG" id="COG2378">
    <property type="taxonomic scope" value="Bacteria"/>
</dbReference>
<comment type="caution">
    <text evidence="2">The sequence shown here is derived from an EMBL/GenBank/DDBJ whole genome shotgun (WGS) entry which is preliminary data.</text>
</comment>
<evidence type="ECO:0000313" key="3">
    <source>
        <dbReference type="Proteomes" id="UP000013015"/>
    </source>
</evidence>
<dbReference type="PANTHER" id="PTHR34580:SF3">
    <property type="entry name" value="PROTEIN PAFB"/>
    <property type="match status" value="1"/>
</dbReference>
<reference evidence="2 3" key="1">
    <citation type="submission" date="2013-03" db="EMBL/GenBank/DDBJ databases">
        <title>Reference genome for the Human Microbiome Project.</title>
        <authorList>
            <person name="Aqrawi P."/>
            <person name="Ayvaz T."/>
            <person name="Bess C."/>
            <person name="Blankenburg K."/>
            <person name="Coyle M."/>
            <person name="Deng J."/>
            <person name="Forbes L."/>
            <person name="Fowler G."/>
            <person name="Francisco L."/>
            <person name="Fu Q."/>
            <person name="Gibbs R."/>
            <person name="Gross S."/>
            <person name="Gubbala S."/>
            <person name="Hale W."/>
            <person name="Hemphill L."/>
            <person name="Highlander S."/>
            <person name="Hirani K."/>
            <person name="Jackson L."/>
            <person name="Jakkamsetti A."/>
            <person name="Javaid M."/>
            <person name="Jayaseelan J.C."/>
            <person name="Jiang H."/>
            <person name="Joshi V."/>
            <person name="Korchina V."/>
            <person name="Kovar C."/>
            <person name="Lara F."/>
            <person name="Lee S."/>
            <person name="Liu Y."/>
            <person name="Mata R."/>
            <person name="Mathew T."/>
            <person name="Munidasa M."/>
            <person name="Muzny D."/>
            <person name="Nazareth L."/>
            <person name="Ngo R."/>
            <person name="Nguyen L."/>
            <person name="Nguyen N."/>
            <person name="Okwuonu G."/>
            <person name="Ongeri F."/>
            <person name="Palculict T."/>
            <person name="Patil S."/>
            <person name="Petrosino J."/>
            <person name="Pham C."/>
            <person name="Pham P."/>
            <person name="Pu L.-L."/>
            <person name="Qin X."/>
            <person name="Qu J."/>
            <person name="Reid J."/>
            <person name="Ross M."/>
            <person name="Ruth R."/>
            <person name="Saada N."/>
            <person name="San Lucas F."/>
            <person name="Santibanez J."/>
            <person name="Shang Y."/>
            <person name="Simmons D."/>
            <person name="Song X.-Z."/>
            <person name="Tang L.-Y."/>
            <person name="Thornton R."/>
            <person name="Warren J."/>
            <person name="Weissenberger G."/>
            <person name="Wilczek-Boney K."/>
            <person name="Worley K."/>
            <person name="Youmans B."/>
            <person name="Zhang J."/>
            <person name="Zhang L."/>
            <person name="Zhao Z."/>
            <person name="Zhou C."/>
            <person name="Zhu D."/>
            <person name="Zhu Y."/>
        </authorList>
    </citation>
    <scope>NUCLEOTIDE SEQUENCE [LARGE SCALE GENOMIC DNA]</scope>
    <source>
        <strain evidence="2 3">F0333</strain>
    </source>
</reference>
<dbReference type="RefSeq" id="WP_005963678.1">
    <property type="nucleotide sequence ID" value="NZ_CP040505.1"/>
</dbReference>
<evidence type="ECO:0000259" key="1">
    <source>
        <dbReference type="Pfam" id="PF13280"/>
    </source>
</evidence>
<accession>N6X393</accession>
<dbReference type="PROSITE" id="PS52050">
    <property type="entry name" value="WYL"/>
    <property type="match status" value="1"/>
</dbReference>
<protein>
    <recommendedName>
        <fullName evidence="1">WYL domain-containing protein</fullName>
    </recommendedName>
</protein>
<dbReference type="PATRIC" id="fig|888050.3.peg.1336"/>
<dbReference type="Proteomes" id="UP000013015">
    <property type="component" value="Unassembled WGS sequence"/>
</dbReference>
<dbReference type="OrthoDB" id="3268930at2"/>
<dbReference type="Pfam" id="PF13280">
    <property type="entry name" value="WYL"/>
    <property type="match status" value="1"/>
</dbReference>